<dbReference type="AlphaFoldDB" id="A0A1E1ML43"/>
<keyword evidence="2" id="KW-1185">Reference proteome</keyword>
<sequence>MCAHTEEPLDNEEEKLISNWSKLKIKMMQLSSSLPYNKPFCFRKPHKKQVIEDGHKNTEVATLEIKSRFDMSSTLVAKYSQRGRTLRTHKHSQARV</sequence>
<evidence type="ECO:0000313" key="1">
    <source>
        <dbReference type="EMBL" id="CZT49814.1"/>
    </source>
</evidence>
<dbReference type="EMBL" id="FJVC01000396">
    <property type="protein sequence ID" value="CZT49814.1"/>
    <property type="molecule type" value="Genomic_DNA"/>
</dbReference>
<organism evidence="1 2">
    <name type="scientific">Rhynchosporium secalis</name>
    <name type="common">Barley scald fungus</name>
    <dbReference type="NCBI Taxonomy" id="38038"/>
    <lineage>
        <taxon>Eukaryota</taxon>
        <taxon>Fungi</taxon>
        <taxon>Dikarya</taxon>
        <taxon>Ascomycota</taxon>
        <taxon>Pezizomycotina</taxon>
        <taxon>Leotiomycetes</taxon>
        <taxon>Helotiales</taxon>
        <taxon>Ploettnerulaceae</taxon>
        <taxon>Rhynchosporium</taxon>
    </lineage>
</organism>
<reference evidence="2" key="1">
    <citation type="submission" date="2016-03" db="EMBL/GenBank/DDBJ databases">
        <authorList>
            <person name="Guldener U."/>
        </authorList>
    </citation>
    <scope>NUCLEOTIDE SEQUENCE [LARGE SCALE GENOMIC DNA]</scope>
</reference>
<evidence type="ECO:0000313" key="2">
    <source>
        <dbReference type="Proteomes" id="UP000177625"/>
    </source>
</evidence>
<gene>
    <name evidence="1" type="ORF">RSE6_10706</name>
</gene>
<proteinExistence type="predicted"/>
<dbReference type="Proteomes" id="UP000177625">
    <property type="component" value="Unassembled WGS sequence"/>
</dbReference>
<protein>
    <submittedName>
        <fullName evidence="1">Uncharacterized protein</fullName>
    </submittedName>
</protein>
<name>A0A1E1ML43_RHYSE</name>
<accession>A0A1E1ML43</accession>